<sequence length="467" mass="51500">MIMNPAQPNASSLDRRRMLQQFGGSLGMLGAAGMMTSPLVASTADSIQGSGPHFPAKAKRVIHLFMNGGPYQGDLFDPKPALEKYAGTKPAGADLLTERPTGGLLPSPFKFRQCGESGLPVSELLPQLSRHIDDICVINSVHADNPNHGPALLQMNNGTITPTRPSMGAWFLYGLGTENANLPGYIVLCPGRPVRFSILWNSAFLPSKYQGTYINHSTIDPEKMLPHLSNTKWDHTTQREQLDLLQQLNGEHVATRGDDSILKARSEAIETAYRMQFEASDAFDLNRESKQTREAYGAGEFANGCLLARRMVERGVRFVQVYYGNGQPWDTHSGHNNTVPKLCKNIDQPIAALIADLKQRGLLEDTLIVWGGEFGRTPVSENGNGRDHNHHGFTMWMAGGGVKGGTRYGETDDFGFKAVIDKVHIHDLHATMLHLLGLDHKRLTYRHAGRDFRLTDVHGRVVHEIIS</sequence>
<dbReference type="InterPro" id="IPR017850">
    <property type="entry name" value="Alkaline_phosphatase_core_sf"/>
</dbReference>
<dbReference type="Proteomes" id="UP001500840">
    <property type="component" value="Unassembled WGS sequence"/>
</dbReference>
<keyword evidence="2" id="KW-1185">Reference proteome</keyword>
<dbReference type="Pfam" id="PF07394">
    <property type="entry name" value="DUF1501"/>
    <property type="match status" value="1"/>
</dbReference>
<reference evidence="2" key="1">
    <citation type="journal article" date="2019" name="Int. J. Syst. Evol. Microbiol.">
        <title>The Global Catalogue of Microorganisms (GCM) 10K type strain sequencing project: providing services to taxonomists for standard genome sequencing and annotation.</title>
        <authorList>
            <consortium name="The Broad Institute Genomics Platform"/>
            <consortium name="The Broad Institute Genome Sequencing Center for Infectious Disease"/>
            <person name="Wu L."/>
            <person name="Ma J."/>
        </authorList>
    </citation>
    <scope>NUCLEOTIDE SEQUENCE [LARGE SCALE GENOMIC DNA]</scope>
    <source>
        <strain evidence="2">JCM 17759</strain>
    </source>
</reference>
<dbReference type="SUPFAM" id="SSF53649">
    <property type="entry name" value="Alkaline phosphatase-like"/>
    <property type="match status" value="1"/>
</dbReference>
<organism evidence="1 2">
    <name type="scientific">Novipirellula rosea</name>
    <dbReference type="NCBI Taxonomy" id="1031540"/>
    <lineage>
        <taxon>Bacteria</taxon>
        <taxon>Pseudomonadati</taxon>
        <taxon>Planctomycetota</taxon>
        <taxon>Planctomycetia</taxon>
        <taxon>Pirellulales</taxon>
        <taxon>Pirellulaceae</taxon>
        <taxon>Novipirellula</taxon>
    </lineage>
</organism>
<dbReference type="Gene3D" id="3.40.720.10">
    <property type="entry name" value="Alkaline Phosphatase, subunit A"/>
    <property type="match status" value="1"/>
</dbReference>
<evidence type="ECO:0000313" key="2">
    <source>
        <dbReference type="Proteomes" id="UP001500840"/>
    </source>
</evidence>
<dbReference type="InterPro" id="IPR010869">
    <property type="entry name" value="DUF1501"/>
</dbReference>
<evidence type="ECO:0000313" key="1">
    <source>
        <dbReference type="EMBL" id="GAA4445796.1"/>
    </source>
</evidence>
<accession>A0ABP8M9T8</accession>
<gene>
    <name evidence="1" type="ORF">GCM10023156_05870</name>
</gene>
<name>A0ABP8M9T8_9BACT</name>
<protein>
    <submittedName>
        <fullName evidence="1">DUF1501 domain-containing protein</fullName>
    </submittedName>
</protein>
<dbReference type="PANTHER" id="PTHR43737">
    <property type="entry name" value="BLL7424 PROTEIN"/>
    <property type="match status" value="1"/>
</dbReference>
<dbReference type="InterPro" id="IPR006311">
    <property type="entry name" value="TAT_signal"/>
</dbReference>
<proteinExistence type="predicted"/>
<dbReference type="PROSITE" id="PS51318">
    <property type="entry name" value="TAT"/>
    <property type="match status" value="1"/>
</dbReference>
<dbReference type="EMBL" id="BAABGA010000008">
    <property type="protein sequence ID" value="GAA4445796.1"/>
    <property type="molecule type" value="Genomic_DNA"/>
</dbReference>
<comment type="caution">
    <text evidence="1">The sequence shown here is derived from an EMBL/GenBank/DDBJ whole genome shotgun (WGS) entry which is preliminary data.</text>
</comment>
<dbReference type="PANTHER" id="PTHR43737:SF1">
    <property type="entry name" value="DUF1501 DOMAIN-CONTAINING PROTEIN"/>
    <property type="match status" value="1"/>
</dbReference>